<dbReference type="Gene3D" id="3.40.50.670">
    <property type="match status" value="1"/>
</dbReference>
<keyword evidence="14" id="KW-1185">Reference proteome</keyword>
<dbReference type="PROSITE" id="PS52040">
    <property type="entry name" value="TOPO_IIA"/>
    <property type="match status" value="1"/>
</dbReference>
<organism evidence="13 14">
    <name type="scientific">Symbiodinium microadriaticum</name>
    <name type="common">Dinoflagellate</name>
    <name type="synonym">Zooxanthella microadriatica</name>
    <dbReference type="NCBI Taxonomy" id="2951"/>
    <lineage>
        <taxon>Eukaryota</taxon>
        <taxon>Sar</taxon>
        <taxon>Alveolata</taxon>
        <taxon>Dinophyceae</taxon>
        <taxon>Suessiales</taxon>
        <taxon>Symbiodiniaceae</taxon>
        <taxon>Symbiodinium</taxon>
    </lineage>
</organism>
<reference evidence="13 14" key="1">
    <citation type="submission" date="2016-02" db="EMBL/GenBank/DDBJ databases">
        <title>Genome analysis of coral dinoflagellate symbionts highlights evolutionary adaptations to a symbiotic lifestyle.</title>
        <authorList>
            <person name="Aranda M."/>
            <person name="Li Y."/>
            <person name="Liew Y.J."/>
            <person name="Baumgarten S."/>
            <person name="Simakov O."/>
            <person name="Wilson M."/>
            <person name="Piel J."/>
            <person name="Ashoor H."/>
            <person name="Bougouffa S."/>
            <person name="Bajic V.B."/>
            <person name="Ryu T."/>
            <person name="Ravasi T."/>
            <person name="Bayer T."/>
            <person name="Micklem G."/>
            <person name="Kim H."/>
            <person name="Bhak J."/>
            <person name="Lajeunesse T.C."/>
            <person name="Voolstra C.R."/>
        </authorList>
    </citation>
    <scope>NUCLEOTIDE SEQUENCE [LARGE SCALE GENOMIC DNA]</scope>
    <source>
        <strain evidence="13 14">CCMP2467</strain>
    </source>
</reference>
<dbReference type="Proteomes" id="UP000186817">
    <property type="component" value="Unassembled WGS sequence"/>
</dbReference>
<feature type="compositionally biased region" description="Low complexity" evidence="11">
    <location>
        <begin position="1768"/>
        <end position="1777"/>
    </location>
</feature>
<feature type="domain" description="Topo IIA-type catalytic" evidence="12">
    <location>
        <begin position="2040"/>
        <end position="2335"/>
    </location>
</feature>
<feature type="compositionally biased region" description="Basic residues" evidence="11">
    <location>
        <begin position="1778"/>
        <end position="1788"/>
    </location>
</feature>
<dbReference type="InterPro" id="IPR031660">
    <property type="entry name" value="TOPRIM_C"/>
</dbReference>
<evidence type="ECO:0000313" key="14">
    <source>
        <dbReference type="Proteomes" id="UP000186817"/>
    </source>
</evidence>
<feature type="compositionally biased region" description="Basic and acidic residues" evidence="11">
    <location>
        <begin position="1446"/>
        <end position="1499"/>
    </location>
</feature>
<dbReference type="InterPro" id="IPR013760">
    <property type="entry name" value="Topo_IIA-like_dom_sf"/>
</dbReference>
<evidence type="ECO:0000256" key="8">
    <source>
        <dbReference type="ARBA" id="ARBA00023125"/>
    </source>
</evidence>
<dbReference type="GO" id="GO:0006265">
    <property type="term" value="P:DNA topological change"/>
    <property type="evidence" value="ECO:0007669"/>
    <property type="project" value="UniProtKB-UniRule"/>
</dbReference>
<evidence type="ECO:0000256" key="6">
    <source>
        <dbReference type="ARBA" id="ARBA00022840"/>
    </source>
</evidence>
<evidence type="ECO:0000259" key="12">
    <source>
        <dbReference type="PROSITE" id="PS52040"/>
    </source>
</evidence>
<evidence type="ECO:0000256" key="4">
    <source>
        <dbReference type="ARBA" id="ARBA00012895"/>
    </source>
</evidence>
<dbReference type="GO" id="GO:0003918">
    <property type="term" value="F:DNA topoisomerase type II (double strand cut, ATP-hydrolyzing) activity"/>
    <property type="evidence" value="ECO:0007669"/>
    <property type="project" value="UniProtKB-EC"/>
</dbReference>
<comment type="catalytic activity">
    <reaction evidence="1 10">
        <text>ATP-dependent breakage, passage and rejoining of double-stranded DNA.</text>
        <dbReference type="EC" id="5.6.2.2"/>
    </reaction>
</comment>
<keyword evidence="8 10" id="KW-0238">DNA-binding</keyword>
<feature type="region of interest" description="Disordered" evidence="11">
    <location>
        <begin position="1420"/>
        <end position="1572"/>
    </location>
</feature>
<dbReference type="GO" id="GO:0003677">
    <property type="term" value="F:DNA binding"/>
    <property type="evidence" value="ECO:0007669"/>
    <property type="project" value="UniProtKB-UniRule"/>
</dbReference>
<dbReference type="SMART" id="SM00434">
    <property type="entry name" value="TOP4c"/>
    <property type="match status" value="1"/>
</dbReference>
<dbReference type="EC" id="5.6.2.2" evidence="4"/>
<evidence type="ECO:0000256" key="1">
    <source>
        <dbReference type="ARBA" id="ARBA00000185"/>
    </source>
</evidence>
<keyword evidence="7 10" id="KW-0799">Topoisomerase</keyword>
<dbReference type="FunFam" id="3.30.1490.30:FF:000001">
    <property type="entry name" value="DNA topoisomerase 2"/>
    <property type="match status" value="1"/>
</dbReference>
<dbReference type="InterPro" id="IPR001154">
    <property type="entry name" value="TopoII_euk"/>
</dbReference>
<evidence type="ECO:0000256" key="5">
    <source>
        <dbReference type="ARBA" id="ARBA00022741"/>
    </source>
</evidence>
<keyword evidence="5" id="KW-0547">Nucleotide-binding</keyword>
<evidence type="ECO:0000256" key="3">
    <source>
        <dbReference type="ARBA" id="ARBA00011080"/>
    </source>
</evidence>
<evidence type="ECO:0000256" key="11">
    <source>
        <dbReference type="SAM" id="MobiDB-lite"/>
    </source>
</evidence>
<accession>A0A1Q9DAZ2</accession>
<feature type="compositionally biased region" description="Low complexity" evidence="11">
    <location>
        <begin position="199"/>
        <end position="213"/>
    </location>
</feature>
<sequence length="2335" mass="262402">MEGNVLSLPESFETGDGEAARHGPRGPRNKLPQWLVLYTVLVKEDDHAEISHLCRATDVFENWSNATPEELHEIQIWSCYLGSSQRKRDRQGQKEFYCFVLDRCFLLGEPVRLKREQFQGRQLQRVCRPTSGVYKILSEKPGRHLMGPSGGILLPELKKEKAWLVQVPKRLAILSQTEAVATLNLWMLGTMIAGMHVEASTPPSAQAPQEPAEGSADSAEEVRAEARGVAGAKARWNPKSLRLSPYQEIQMVRLNFCLQSAKDIPAVVNCVALFLEPKLGPFDPETFQQMLASVPGKFKLQSLMLRLDWLHMYHRRCLMAEQACCPCTSVSRFLSMDASPQGGYEYLAMTEEVLVRKLPVVPPADPFKGFSHEFRLMPVMTLARGEARTFVKAQRLKSAIILEAGEPHFQLYRKQVKGWVSDQGTERLIPEWPVGDEATMKSLAASLKEEATLENLAAGTSEAFLFNSTKHPGILHVLFNSLEECCKGCPRWDTVEKQVSAVSRLLTNRSYKEIVVSVMMKHASPEHRRIVQRYHGELLSWRWESLHVTLKNYLEVRPILLEHWDRSLLSSDAALCDMVDAALKDPFHLAYVHWAFMFACFVQGWAHWFEGCFCHEKELLENKSSRTIKCPWKGKRSCVLCAGYKDEITNSVYRLSSASLTEVLLDLPDEVGAAMALMDQKARDKWASIVKGKLDYLDHVPHLLAAGFAHHARPDLYSLKQSKDAVRECFAQYESLREQGRTTELLENLFHRKGDAGLAEQLWSFAQSPEDKVLEDFPLAFAEIQDRSFCPMVERSTERQHVLIKIACTRTLRLAGPAMTCARARRSQLQGMIDSPRECNFLAANWGFKGLDIHLLSHVMSKAECMSKTRSYRVARIYGYHEEDHFLDQQADEEAAAKALQDRTQLALHDAGEDDASGVKNLQKKQWMIVDYLKSQLQSGILFSLPEGLFQSMLAGPPSEESEAVHPEISLDLESFAEALLPQVGPDVPAEDLIYGYVVDARPERRTQNKALAQESHKGFVHVLRFTAVDLQQPAVPQVLYSNTKQHTLDFAKVATPALLKLLSSELRIWTAKANSLRVQIMPQAGSSDALVHEGPFGALRLPAFVTDEDMLEDLVANPANEGAGSNVVSLGHAAAGTASQPQAEAGMLSDNQQAFLQTLLESRALGVKFVDVVELQHYNADACRSLVNKGLVQVRQDDFGAVAVALSEATKVTSRLALRDPTPLCQEEIVMNNGPGRNKLAWLKMLLQDGWKAAATGDWHKKQQPLNLPSELLDRPEMHLKALCFHASLWDKGLHKISHSGSVAYYEMLLKEPTLSAVNDFSLQQCKEFAFERKRKRQAHGQSAARPEQGILRLSLDLPSLPAVPCRVPGMEATCVAWLLAWCHEGHRFADTREHVAFNPDPASVARLKERLVQPGVVAASKKGRVQPAMPDPSTPKPVRAGENAAEKDGSSESESKEKPGEERSRDKAREKSSSQDKSGSEEKSSSQDKSGSEEKSTENSPDYGKAKTPSPSRGRSRSRRSRREKRSKKEKKDKKDKKDKKEKKETKDISSEQEDDRKDKGQWSEEDSKEWGPYGEVAAFRICDLPTAKSAVQLPSGYWNEEKVRCPVCWAWKPRSTMHMHLLQNSACQIWQQRLAGKGTPKPQFPCRFCTRRFYKKADCEQHEYRCSAGPPAEPATSPPGKGQPSQSETRQGKKAPRPTPRPKDNSWSEVSRRGSQHCSPERKSSGGSRRGRKEQAGQGGGGTGGIFIRSRERARRQDDDRRGLSVQSVASSRRASVRIRPRDRRSRSDSRRDRAPAPTTDRQEEIDQLRLGWIMFPPRPHGGTCAVPPEVVNEWTPRRQQIFPGEALCLLILPLVRPELFQSRDILWFIDNQAAVAAAVKATFRGTFAWDVEESFDGRLAKDFGQRQLRYVYVSKGDETLTFFTLPEYESWKRANSDGRGWKCKYYKGLGTSTSSEAKEYFADLEEHELQFTYSGSRDDDLIDMAFAAKRSDDRKVWISSVEEGTFVDHSQPTLSYSDFIEKELSLFAKYDVERAVPSLVDGLKPGQRKVLYGSFKKKLTNEIKVAQLSGYVAETSAYHHGEASLQGTIIAMAQTFVGSNNINLFEPRGQFGSRLQGGKDHAAARYIFTCLCKVTRCLFPAEDDAVLEYLSEEGHQIEPRFYCPVIPLALVNGADGIGTGWSTSIPNHNPRDVIANIRCLLRKETMQPMAPWFRGFKGTVRSIEGSVGKYEALGVASQKGRVRLEITELPPRRWTQDYKDWLVEQLPKPGDERRASITELREYHSENSVHFVLSMTPDKLSEACQAVLTLQNKVLDVMQLQAPRFEQNDTE</sequence>
<dbReference type="OrthoDB" id="446891at2759"/>
<dbReference type="Gene3D" id="3.30.1490.30">
    <property type="match status" value="1"/>
</dbReference>
<dbReference type="SUPFAM" id="SSF56719">
    <property type="entry name" value="Type II DNA topoisomerase"/>
    <property type="match status" value="1"/>
</dbReference>
<dbReference type="GO" id="GO:0000712">
    <property type="term" value="P:resolution of meiotic recombination intermediates"/>
    <property type="evidence" value="ECO:0007669"/>
    <property type="project" value="TreeGrafter"/>
</dbReference>
<dbReference type="GO" id="GO:0005524">
    <property type="term" value="F:ATP binding"/>
    <property type="evidence" value="ECO:0007669"/>
    <property type="project" value="UniProtKB-KW"/>
</dbReference>
<dbReference type="GO" id="GO:0005634">
    <property type="term" value="C:nucleus"/>
    <property type="evidence" value="ECO:0007669"/>
    <property type="project" value="TreeGrafter"/>
</dbReference>
<dbReference type="InterPro" id="IPR002205">
    <property type="entry name" value="Topo_IIA_dom_A"/>
</dbReference>
<evidence type="ECO:0000256" key="7">
    <source>
        <dbReference type="ARBA" id="ARBA00023029"/>
    </source>
</evidence>
<dbReference type="GO" id="GO:0000819">
    <property type="term" value="P:sister chromatid segregation"/>
    <property type="evidence" value="ECO:0007669"/>
    <property type="project" value="TreeGrafter"/>
</dbReference>
<evidence type="ECO:0000313" key="13">
    <source>
        <dbReference type="EMBL" id="OLP92308.1"/>
    </source>
</evidence>
<feature type="region of interest" description="Disordered" evidence="11">
    <location>
        <begin position="1668"/>
        <end position="1806"/>
    </location>
</feature>
<gene>
    <name evidence="13" type="primary">TOP2</name>
    <name evidence="13" type="ORF">AK812_SmicGene25895</name>
</gene>
<dbReference type="InterPro" id="IPR050634">
    <property type="entry name" value="DNA_Topoisomerase_II"/>
</dbReference>
<dbReference type="FunFam" id="3.40.50.670:FF:000001">
    <property type="entry name" value="DNA topoisomerase 2"/>
    <property type="match status" value="1"/>
</dbReference>
<feature type="compositionally biased region" description="Basic and acidic residues" evidence="11">
    <location>
        <begin position="1704"/>
        <end position="1715"/>
    </location>
</feature>
<dbReference type="Gene3D" id="3.30.1360.40">
    <property type="match status" value="1"/>
</dbReference>
<keyword evidence="6" id="KW-0067">ATP-binding</keyword>
<dbReference type="PRINTS" id="PR01158">
    <property type="entry name" value="TOPISMRASEII"/>
</dbReference>
<dbReference type="PANTHER" id="PTHR10169:SF38">
    <property type="entry name" value="DNA TOPOISOMERASE 2"/>
    <property type="match status" value="1"/>
</dbReference>
<feature type="compositionally biased region" description="Basic and acidic residues" evidence="11">
    <location>
        <begin position="1544"/>
        <end position="1565"/>
    </location>
</feature>
<name>A0A1Q9DAZ2_SYMMI</name>
<comment type="cofactor">
    <cofactor evidence="2">
        <name>Mg(2+)</name>
        <dbReference type="ChEBI" id="CHEBI:18420"/>
    </cofactor>
</comment>
<feature type="compositionally biased region" description="Basic residues" evidence="11">
    <location>
        <begin position="1516"/>
        <end position="1543"/>
    </location>
</feature>
<dbReference type="Pfam" id="PF16898">
    <property type="entry name" value="TOPRIM_C"/>
    <property type="match status" value="1"/>
</dbReference>
<dbReference type="InterPro" id="IPR013758">
    <property type="entry name" value="Topo_IIA_A/C_ab"/>
</dbReference>
<evidence type="ECO:0000256" key="9">
    <source>
        <dbReference type="ARBA" id="ARBA00023235"/>
    </source>
</evidence>
<feature type="compositionally biased region" description="Basic and acidic residues" evidence="11">
    <location>
        <begin position="1789"/>
        <end position="1806"/>
    </location>
</feature>
<feature type="region of interest" description="Disordered" evidence="11">
    <location>
        <begin position="199"/>
        <end position="222"/>
    </location>
</feature>
<dbReference type="EMBL" id="LSRX01000627">
    <property type="protein sequence ID" value="OLP92308.1"/>
    <property type="molecule type" value="Genomic_DNA"/>
</dbReference>
<keyword evidence="9 10" id="KW-0413">Isomerase</keyword>
<comment type="similarity">
    <text evidence="3">Belongs to the type II topoisomerase family.</text>
</comment>
<feature type="region of interest" description="Disordered" evidence="11">
    <location>
        <begin position="1"/>
        <end position="26"/>
    </location>
</feature>
<evidence type="ECO:0000256" key="2">
    <source>
        <dbReference type="ARBA" id="ARBA00001946"/>
    </source>
</evidence>
<feature type="active site" description="O-(5'-phospho-DNA)-tyrosine intermediate" evidence="10">
    <location>
        <position position="2130"/>
    </location>
</feature>
<feature type="compositionally biased region" description="Basic and acidic residues" evidence="11">
    <location>
        <begin position="1752"/>
        <end position="1766"/>
    </location>
</feature>
<dbReference type="InterPro" id="IPR013759">
    <property type="entry name" value="Topo_IIA_B_C"/>
</dbReference>
<dbReference type="PANTHER" id="PTHR10169">
    <property type="entry name" value="DNA TOPOISOMERASE/GYRASE"/>
    <property type="match status" value="1"/>
</dbReference>
<proteinExistence type="inferred from homology"/>
<dbReference type="Gene3D" id="3.90.199.10">
    <property type="entry name" value="Topoisomerase II, domain 5"/>
    <property type="match status" value="1"/>
</dbReference>
<evidence type="ECO:0000256" key="10">
    <source>
        <dbReference type="PROSITE-ProRule" id="PRU01384"/>
    </source>
</evidence>
<dbReference type="FunFam" id="3.90.199.10:FF:000002">
    <property type="entry name" value="DNA topoisomerase 2"/>
    <property type="match status" value="1"/>
</dbReference>
<protein>
    <recommendedName>
        <fullName evidence="4">DNA topoisomerase (ATP-hydrolyzing)</fullName>
        <ecNumber evidence="4">5.6.2.2</ecNumber>
    </recommendedName>
</protein>
<comment type="caution">
    <text evidence="13">The sequence shown here is derived from an EMBL/GenBank/DDBJ whole genome shotgun (WGS) entry which is preliminary data.</text>
</comment>
<dbReference type="Pfam" id="PF00521">
    <property type="entry name" value="DNA_topoisoIV"/>
    <property type="match status" value="1"/>
</dbReference>